<sequence length="313" mass="34526">MAAAQDCTVVTFSVPACFFIIVALAQCAVVLVHGQSQEGLPECCALETLSTMKFAQRAKFIRNNAIINEEASGDVLSMRLQIQQLKKEINCLRGLVHGGTEHQENDNLNATIPGSPGSIKWEGGQGSFSPLTFDKRISERKEYEVALVAALRMDQDKEKVLKALVAEKEAVEHMVLNNPVAAMPALPQIYIHPLEMPTYRLYNGTGNPYPSEAGGFRPLHKKFLQRYKDRVSPYLSITDVASEKMGASEEFVNGRKNVARALGVGANQSHYFQLYFEIQAHPGHDPNRLHGGALRAGTLRPDPFNGLPDRRAI</sequence>
<dbReference type="PANTHER" id="PTHR37739">
    <property type="entry name" value="KINESIN-LIKE PROTEIN KIN-12D"/>
    <property type="match status" value="1"/>
</dbReference>
<organism evidence="7 8">
    <name type="scientific">Colocasia esculenta</name>
    <name type="common">Wild taro</name>
    <name type="synonym">Arum esculentum</name>
    <dbReference type="NCBI Taxonomy" id="4460"/>
    <lineage>
        <taxon>Eukaryota</taxon>
        <taxon>Viridiplantae</taxon>
        <taxon>Streptophyta</taxon>
        <taxon>Embryophyta</taxon>
        <taxon>Tracheophyta</taxon>
        <taxon>Spermatophyta</taxon>
        <taxon>Magnoliopsida</taxon>
        <taxon>Liliopsida</taxon>
        <taxon>Araceae</taxon>
        <taxon>Aroideae</taxon>
        <taxon>Colocasieae</taxon>
        <taxon>Colocasia</taxon>
    </lineage>
</organism>
<dbReference type="PANTHER" id="PTHR37739:SF14">
    <property type="entry name" value="KINESIN-LIKE PROTEIN KIN-12E"/>
    <property type="match status" value="1"/>
</dbReference>
<keyword evidence="1" id="KW-0493">Microtubule</keyword>
<comment type="caution">
    <text evidence="7">The sequence shown here is derived from an EMBL/GenBank/DDBJ whole genome shotgun (WGS) entry which is preliminary data.</text>
</comment>
<protein>
    <submittedName>
        <fullName evidence="7">Uncharacterized protein</fullName>
    </submittedName>
</protein>
<evidence type="ECO:0000313" key="7">
    <source>
        <dbReference type="EMBL" id="MQM08915.1"/>
    </source>
</evidence>
<accession>A0A843WWT2</accession>
<dbReference type="InterPro" id="IPR044986">
    <property type="entry name" value="KIF15/KIN-12"/>
</dbReference>
<evidence type="ECO:0000256" key="4">
    <source>
        <dbReference type="ARBA" id="ARBA00023054"/>
    </source>
</evidence>
<dbReference type="InterPro" id="IPR036961">
    <property type="entry name" value="Kinesin_motor_dom_sf"/>
</dbReference>
<reference evidence="7" key="1">
    <citation type="submission" date="2017-07" db="EMBL/GenBank/DDBJ databases">
        <title>Taro Niue Genome Assembly and Annotation.</title>
        <authorList>
            <person name="Atibalentja N."/>
            <person name="Keating K."/>
            <person name="Fields C.J."/>
        </authorList>
    </citation>
    <scope>NUCLEOTIDE SEQUENCE</scope>
    <source>
        <strain evidence="7">Niue_2</strain>
        <tissue evidence="7">Leaf</tissue>
    </source>
</reference>
<keyword evidence="8" id="KW-1185">Reference proteome</keyword>
<dbReference type="EMBL" id="NMUH01004237">
    <property type="protein sequence ID" value="MQM08915.1"/>
    <property type="molecule type" value="Genomic_DNA"/>
</dbReference>
<evidence type="ECO:0000256" key="2">
    <source>
        <dbReference type="ARBA" id="ARBA00022741"/>
    </source>
</evidence>
<keyword evidence="4" id="KW-0175">Coiled coil</keyword>
<gene>
    <name evidence="7" type="ORF">Taro_041774</name>
</gene>
<evidence type="ECO:0000256" key="3">
    <source>
        <dbReference type="ARBA" id="ARBA00022840"/>
    </source>
</evidence>
<evidence type="ECO:0000256" key="1">
    <source>
        <dbReference type="ARBA" id="ARBA00022701"/>
    </source>
</evidence>
<dbReference type="GO" id="GO:0005524">
    <property type="term" value="F:ATP binding"/>
    <property type="evidence" value="ECO:0007669"/>
    <property type="project" value="UniProtKB-KW"/>
</dbReference>
<evidence type="ECO:0000256" key="5">
    <source>
        <dbReference type="ARBA" id="ARBA00023175"/>
    </source>
</evidence>
<dbReference type="Gene3D" id="3.40.850.10">
    <property type="entry name" value="Kinesin motor domain"/>
    <property type="match status" value="1"/>
</dbReference>
<dbReference type="Proteomes" id="UP000652761">
    <property type="component" value="Unassembled WGS sequence"/>
</dbReference>
<evidence type="ECO:0000313" key="8">
    <source>
        <dbReference type="Proteomes" id="UP000652761"/>
    </source>
</evidence>
<dbReference type="AlphaFoldDB" id="A0A843WWT2"/>
<dbReference type="InterPro" id="IPR027417">
    <property type="entry name" value="P-loop_NTPase"/>
</dbReference>
<dbReference type="GO" id="GO:0005874">
    <property type="term" value="C:microtubule"/>
    <property type="evidence" value="ECO:0007669"/>
    <property type="project" value="UniProtKB-KW"/>
</dbReference>
<dbReference type="OrthoDB" id="1727572at2759"/>
<dbReference type="SUPFAM" id="SSF52540">
    <property type="entry name" value="P-loop containing nucleoside triphosphate hydrolases"/>
    <property type="match status" value="1"/>
</dbReference>
<feature type="region of interest" description="Disordered" evidence="6">
    <location>
        <begin position="288"/>
        <end position="313"/>
    </location>
</feature>
<keyword evidence="5" id="KW-0505">Motor protein</keyword>
<name>A0A843WWT2_COLES</name>
<keyword evidence="2" id="KW-0547">Nucleotide-binding</keyword>
<evidence type="ECO:0000256" key="6">
    <source>
        <dbReference type="SAM" id="MobiDB-lite"/>
    </source>
</evidence>
<keyword evidence="3" id="KW-0067">ATP-binding</keyword>
<proteinExistence type="predicted"/>